<dbReference type="AlphaFoldDB" id="A0A6C0KNZ3"/>
<dbReference type="EMBL" id="MN740930">
    <property type="protein sequence ID" value="QHU18420.1"/>
    <property type="molecule type" value="Genomic_DNA"/>
</dbReference>
<organism evidence="1">
    <name type="scientific">viral metagenome</name>
    <dbReference type="NCBI Taxonomy" id="1070528"/>
    <lineage>
        <taxon>unclassified sequences</taxon>
        <taxon>metagenomes</taxon>
        <taxon>organismal metagenomes</taxon>
    </lineage>
</organism>
<evidence type="ECO:0000313" key="1">
    <source>
        <dbReference type="EMBL" id="QHU18420.1"/>
    </source>
</evidence>
<proteinExistence type="predicted"/>
<protein>
    <submittedName>
        <fullName evidence="1">Uncharacterized protein</fullName>
    </submittedName>
</protein>
<accession>A0A6C0KNZ3</accession>
<reference evidence="1" key="1">
    <citation type="journal article" date="2020" name="Nature">
        <title>Giant virus diversity and host interactions through global metagenomics.</title>
        <authorList>
            <person name="Schulz F."/>
            <person name="Roux S."/>
            <person name="Paez-Espino D."/>
            <person name="Jungbluth S."/>
            <person name="Walsh D.A."/>
            <person name="Denef V.J."/>
            <person name="McMahon K.D."/>
            <person name="Konstantinidis K.T."/>
            <person name="Eloe-Fadrosh E.A."/>
            <person name="Kyrpides N.C."/>
            <person name="Woyke T."/>
        </authorList>
    </citation>
    <scope>NUCLEOTIDE SEQUENCE</scope>
    <source>
        <strain evidence="1">GVMAG-S-3300013006-138</strain>
    </source>
</reference>
<name>A0A6C0KNZ3_9ZZZZ</name>
<sequence length="118" mass="12261">MAGVEMPCTNRDASLLTKKRRGVAEFSYYNDWRANTVNNNSGFTNQAVIAPARTSAEVIGEIKLGCQSAYAFNNRLVQNGNTSASAATGFPGAQVDSNVALYPPNLSAGGAPGLTGSS</sequence>